<dbReference type="SUPFAM" id="SSF55469">
    <property type="entry name" value="FMN-dependent nitroreductase-like"/>
    <property type="match status" value="1"/>
</dbReference>
<dbReference type="STRING" id="990712.SAMN05216257_101492"/>
<evidence type="ECO:0000256" key="5">
    <source>
        <dbReference type="ARBA" id="ARBA00023002"/>
    </source>
</evidence>
<evidence type="ECO:0000256" key="3">
    <source>
        <dbReference type="ARBA" id="ARBA00022630"/>
    </source>
</evidence>
<dbReference type="InterPro" id="IPR000415">
    <property type="entry name" value="Nitroreductase-like"/>
</dbReference>
<evidence type="ECO:0000313" key="8">
    <source>
        <dbReference type="Proteomes" id="UP000199328"/>
    </source>
</evidence>
<keyword evidence="5" id="KW-0560">Oxidoreductase</keyword>
<comment type="similarity">
    <text evidence="2">Belongs to the nitroreductase family.</text>
</comment>
<dbReference type="OrthoDB" id="9802510at2"/>
<evidence type="ECO:0000256" key="2">
    <source>
        <dbReference type="ARBA" id="ARBA00007118"/>
    </source>
</evidence>
<reference evidence="8" key="1">
    <citation type="submission" date="2016-10" db="EMBL/GenBank/DDBJ databases">
        <authorList>
            <person name="Varghese N."/>
            <person name="Submissions S."/>
        </authorList>
    </citation>
    <scope>NUCLEOTIDE SEQUENCE [LARGE SCALE GENOMIC DNA]</scope>
    <source>
        <strain evidence="8">CGMCC 1.10789</strain>
    </source>
</reference>
<keyword evidence="8" id="KW-1185">Reference proteome</keyword>
<dbReference type="InterPro" id="IPR029479">
    <property type="entry name" value="Nitroreductase"/>
</dbReference>
<keyword evidence="4" id="KW-0288">FMN</keyword>
<dbReference type="RefSeq" id="WP_092497787.1">
    <property type="nucleotide sequence ID" value="NZ_FNFV01000001.1"/>
</dbReference>
<accession>A0A1G8YZ37</accession>
<keyword evidence="3" id="KW-0285">Flavoprotein</keyword>
<evidence type="ECO:0000256" key="4">
    <source>
        <dbReference type="ARBA" id="ARBA00022643"/>
    </source>
</evidence>
<dbReference type="AlphaFoldDB" id="A0A1G8YZ37"/>
<dbReference type="Gene3D" id="3.40.109.10">
    <property type="entry name" value="NADH Oxidase"/>
    <property type="match status" value="1"/>
</dbReference>
<dbReference type="PANTHER" id="PTHR43673">
    <property type="entry name" value="NAD(P)H NITROREDUCTASE YDGI-RELATED"/>
    <property type="match status" value="1"/>
</dbReference>
<dbReference type="PANTHER" id="PTHR43673:SF2">
    <property type="entry name" value="NITROREDUCTASE"/>
    <property type="match status" value="1"/>
</dbReference>
<dbReference type="EMBL" id="FNFV01000001">
    <property type="protein sequence ID" value="SDK07335.1"/>
    <property type="molecule type" value="Genomic_DNA"/>
</dbReference>
<comment type="cofactor">
    <cofactor evidence="1">
        <name>FMN</name>
        <dbReference type="ChEBI" id="CHEBI:58210"/>
    </cofactor>
</comment>
<evidence type="ECO:0000256" key="1">
    <source>
        <dbReference type="ARBA" id="ARBA00001917"/>
    </source>
</evidence>
<name>A0A1G8YZ37_9RHOB</name>
<dbReference type="Pfam" id="PF00881">
    <property type="entry name" value="Nitroreductase"/>
    <property type="match status" value="1"/>
</dbReference>
<organism evidence="7 8">
    <name type="scientific">Meinhardsimonia xiamenensis</name>
    <dbReference type="NCBI Taxonomy" id="990712"/>
    <lineage>
        <taxon>Bacteria</taxon>
        <taxon>Pseudomonadati</taxon>
        <taxon>Pseudomonadota</taxon>
        <taxon>Alphaproteobacteria</taxon>
        <taxon>Rhodobacterales</taxon>
        <taxon>Paracoccaceae</taxon>
        <taxon>Meinhardsimonia</taxon>
    </lineage>
</organism>
<feature type="domain" description="Nitroreductase" evidence="6">
    <location>
        <begin position="17"/>
        <end position="202"/>
    </location>
</feature>
<gene>
    <name evidence="7" type="ORF">SAMN05216257_101492</name>
</gene>
<dbReference type="CDD" id="cd02136">
    <property type="entry name" value="PnbA_NfnB-like"/>
    <property type="match status" value="1"/>
</dbReference>
<dbReference type="GO" id="GO:0016491">
    <property type="term" value="F:oxidoreductase activity"/>
    <property type="evidence" value="ECO:0007669"/>
    <property type="project" value="UniProtKB-KW"/>
</dbReference>
<sequence>MTELSDAYRTLAALLHARHSCRAFLPEPIPRSTIEAILAAAQRVPSWCNAQPWQVIVTSGEETERLRAGLIRAVRTAPEAPDIPFPTAYEGIYRERRSVCGWQLYGAVGVERGDREGARAQMLENFRFFGAPHVALITTPAALGPYGVLDCGGYVTAFTLAAEALGVATIPQAAVAPYAPFLHRHFDIPDDRWVVCAISFGREDRDHPANAFRTERAPLSEVVEWRGTPPEG</sequence>
<evidence type="ECO:0000259" key="6">
    <source>
        <dbReference type="Pfam" id="PF00881"/>
    </source>
</evidence>
<protein>
    <submittedName>
        <fullName evidence="7">Nitroreductase</fullName>
    </submittedName>
</protein>
<dbReference type="Proteomes" id="UP000199328">
    <property type="component" value="Unassembled WGS sequence"/>
</dbReference>
<evidence type="ECO:0000313" key="7">
    <source>
        <dbReference type="EMBL" id="SDK07335.1"/>
    </source>
</evidence>
<proteinExistence type="inferred from homology"/>